<dbReference type="STRING" id="112234.SAMN05421768_10184"/>
<feature type="compositionally biased region" description="Basic and acidic residues" evidence="1">
    <location>
        <begin position="101"/>
        <end position="114"/>
    </location>
</feature>
<proteinExistence type="predicted"/>
<feature type="region of interest" description="Disordered" evidence="1">
    <location>
        <begin position="80"/>
        <end position="114"/>
    </location>
</feature>
<dbReference type="Proteomes" id="UP000186106">
    <property type="component" value="Unassembled WGS sequence"/>
</dbReference>
<dbReference type="AlphaFoldDB" id="A0A1N7HSG3"/>
<name>A0A1N7HSG3_9FLAO</name>
<gene>
    <name evidence="2" type="ORF">SAMN05421768_10184</name>
</gene>
<accession>A0A1N7HSG3</accession>
<dbReference type="EMBL" id="FTNZ01000001">
    <property type="protein sequence ID" value="SIS27807.1"/>
    <property type="molecule type" value="Genomic_DNA"/>
</dbReference>
<reference evidence="2 3" key="1">
    <citation type="submission" date="2017-01" db="EMBL/GenBank/DDBJ databases">
        <authorList>
            <person name="Mah S.A."/>
            <person name="Swanson W.J."/>
            <person name="Moy G.W."/>
            <person name="Vacquier V.D."/>
        </authorList>
    </citation>
    <scope>NUCLEOTIDE SEQUENCE [LARGE SCALE GENOMIC DNA]</scope>
    <source>
        <strain evidence="2 3">DSM 16927</strain>
    </source>
</reference>
<evidence type="ECO:0000256" key="1">
    <source>
        <dbReference type="SAM" id="MobiDB-lite"/>
    </source>
</evidence>
<protein>
    <submittedName>
        <fullName evidence="2">Uncharacterized protein</fullName>
    </submittedName>
</protein>
<sequence length="114" mass="13269">MPILKLLRRAVFFDFAARYLWLRILNQSGRDNQIKIITMKKFIPILSLAIGSVCLQNCINRDEDIESDYRVSPEVQKTMMMRQDSAKSIEGTIDPNPPDPPVRDGDNWRLYKNN</sequence>
<organism evidence="2 3">
    <name type="scientific">Chryseobacterium joostei</name>
    <dbReference type="NCBI Taxonomy" id="112234"/>
    <lineage>
        <taxon>Bacteria</taxon>
        <taxon>Pseudomonadati</taxon>
        <taxon>Bacteroidota</taxon>
        <taxon>Flavobacteriia</taxon>
        <taxon>Flavobacteriales</taxon>
        <taxon>Weeksellaceae</taxon>
        <taxon>Chryseobacterium group</taxon>
        <taxon>Chryseobacterium</taxon>
    </lineage>
</organism>
<evidence type="ECO:0000313" key="2">
    <source>
        <dbReference type="EMBL" id="SIS27807.1"/>
    </source>
</evidence>
<evidence type="ECO:0000313" key="3">
    <source>
        <dbReference type="Proteomes" id="UP000186106"/>
    </source>
</evidence>